<accession>A0ABS5K466</accession>
<dbReference type="EMBL" id="JAGVRH010000023">
    <property type="protein sequence ID" value="MBS2126629.1"/>
    <property type="molecule type" value="Genomic_DNA"/>
</dbReference>
<evidence type="ECO:0000256" key="2">
    <source>
        <dbReference type="SAM" id="Phobius"/>
    </source>
</evidence>
<keyword evidence="2" id="KW-0812">Transmembrane</keyword>
<keyword evidence="1" id="KW-0175">Coiled coil</keyword>
<protein>
    <submittedName>
        <fullName evidence="3">Effector protein</fullName>
    </submittedName>
</protein>
<gene>
    <name evidence="3" type="ORF">J8J04_02965</name>
</gene>
<feature type="coiled-coil region" evidence="1">
    <location>
        <begin position="53"/>
        <end position="87"/>
    </location>
</feature>
<keyword evidence="2" id="KW-1133">Transmembrane helix</keyword>
<feature type="transmembrane region" description="Helical" evidence="2">
    <location>
        <begin position="12"/>
        <end position="28"/>
    </location>
</feature>
<comment type="caution">
    <text evidence="3">The sequence shown here is derived from an EMBL/GenBank/DDBJ whole genome shotgun (WGS) entry which is preliminary data.</text>
</comment>
<evidence type="ECO:0000256" key="1">
    <source>
        <dbReference type="SAM" id="Coils"/>
    </source>
</evidence>
<evidence type="ECO:0000313" key="3">
    <source>
        <dbReference type="EMBL" id="MBS2126629.1"/>
    </source>
</evidence>
<sequence length="151" mass="18110">MYLTLKKIKFSFKFFLTIIFFIYLLLNFNKTNLIFAGKFYSKMEKTDSSEKIFNSSEKKIEILEYQIDNLSKQKNLISQEIKDNLENLLFHLEIQSEKNPNVSERNSIFLKFQIEFLKKNQSDLKKKLCKISLDQIDLKIKLRKILYSCKN</sequence>
<organism evidence="3 4">
    <name type="scientific">'Fragaria x ananassa' phyllody phytoplasma</name>
    <dbReference type="NCBI Taxonomy" id="2358428"/>
    <lineage>
        <taxon>Bacteria</taxon>
        <taxon>Bacillati</taxon>
        <taxon>Mycoplasmatota</taxon>
        <taxon>Mollicutes</taxon>
        <taxon>Acholeplasmatales</taxon>
        <taxon>Acholeplasmataceae</taxon>
        <taxon>Candidatus Phytoplasma</taxon>
        <taxon>16SrXIII (Mexican periwinkle virescence group)</taxon>
    </lineage>
</organism>
<reference evidence="3" key="1">
    <citation type="submission" date="2021-04" db="EMBL/GenBank/DDBJ databases">
        <title>Draft genome sequence of StrPh-CL8, a phytoplasma strain causing strawberry phyllody in Chile.</title>
        <authorList>
            <person name="Cui W."/>
            <person name="Zamorano A."/>
            <person name="Fiore N."/>
        </authorList>
    </citation>
    <scope>NUCLEOTIDE SEQUENCE [LARGE SCALE GENOMIC DNA]</scope>
    <source>
        <strain evidence="3">StrPh-Cl</strain>
    </source>
</reference>
<evidence type="ECO:0000313" key="4">
    <source>
        <dbReference type="Proteomes" id="UP000811481"/>
    </source>
</evidence>
<keyword evidence="4" id="KW-1185">Reference proteome</keyword>
<keyword evidence="2" id="KW-0472">Membrane</keyword>
<name>A0ABS5K466_9MOLU</name>
<proteinExistence type="predicted"/>
<dbReference type="Proteomes" id="UP000811481">
    <property type="component" value="Unassembled WGS sequence"/>
</dbReference>